<dbReference type="EMBL" id="JAPVEA010000002">
    <property type="protein sequence ID" value="KAJ5461037.1"/>
    <property type="molecule type" value="Genomic_DNA"/>
</dbReference>
<evidence type="ECO:0000313" key="3">
    <source>
        <dbReference type="Proteomes" id="UP001213681"/>
    </source>
</evidence>
<feature type="compositionally biased region" description="Basic and acidic residues" evidence="1">
    <location>
        <begin position="24"/>
        <end position="71"/>
    </location>
</feature>
<reference evidence="2" key="1">
    <citation type="submission" date="2022-12" db="EMBL/GenBank/DDBJ databases">
        <authorList>
            <person name="Petersen C."/>
        </authorList>
    </citation>
    <scope>NUCLEOTIDE SEQUENCE</scope>
    <source>
        <strain evidence="2">IBT 16125</strain>
    </source>
</reference>
<feature type="compositionally biased region" description="Acidic residues" evidence="1">
    <location>
        <begin position="461"/>
        <end position="470"/>
    </location>
</feature>
<feature type="region of interest" description="Disordered" evidence="1">
    <location>
        <begin position="461"/>
        <end position="581"/>
    </location>
</feature>
<feature type="region of interest" description="Disordered" evidence="1">
    <location>
        <begin position="236"/>
        <end position="277"/>
    </location>
</feature>
<gene>
    <name evidence="2" type="ORF">N7458_002589</name>
</gene>
<sequence>MPKKRNKKAQKANKSARDIQTPVSDRENNVDSERAIPKQRTDPEAESSRNKIGKKADVRTRFARSPTREGDFAPNASDYDSDDRTDLESNDASDQDRPTEQQPDPLSSWVKDVIRRETSKESERMVEEFFTAQEPAYENCEAFFHRLNQLIRGANERNDVTDIDVGTIPATGYNGLCQTWQQAANKAVADHSSDEFWSAFNQTRDLLKLFNKRHHLPRTWNISQEWAEQMIGVSNPRAENDSESTSDDGQSALTDQPATSERLSVGSDIDSDDNDQTGLDALEARTMKQQRRLTSAKVLYWWPKGTGSQIFVRYGDRTTPIYRIRAGSHESYSPHTVERVLTTKTRGNVKITGTKNGLPEEFWKYKRKDVENILGVGWKIEDDDEEGLNPLNLLQPAKGASYPHTRALVKWRDGVITLEGRSFIRRISTGSALDGDRVIYQKAEELETAYRERHGLEDLVDDHYDDEDSDIGVSHGRRYRSEPARYSRSVRAKTRNHFRYDSSEDSDSESDAAAQPHNSRYTRHRSEPDRRPMRRTGKAKSKTEKDDALIKKLEREIQRLKVGRSKSPEERRRSHGRERTI</sequence>
<organism evidence="2 3">
    <name type="scientific">Penicillium daleae</name>
    <dbReference type="NCBI Taxonomy" id="63821"/>
    <lineage>
        <taxon>Eukaryota</taxon>
        <taxon>Fungi</taxon>
        <taxon>Dikarya</taxon>
        <taxon>Ascomycota</taxon>
        <taxon>Pezizomycotina</taxon>
        <taxon>Eurotiomycetes</taxon>
        <taxon>Eurotiomycetidae</taxon>
        <taxon>Eurotiales</taxon>
        <taxon>Aspergillaceae</taxon>
        <taxon>Penicillium</taxon>
    </lineage>
</organism>
<dbReference type="GeneID" id="81596215"/>
<feature type="compositionally biased region" description="Basic and acidic residues" evidence="1">
    <location>
        <begin position="541"/>
        <end position="559"/>
    </location>
</feature>
<reference evidence="2" key="2">
    <citation type="journal article" date="2023" name="IMA Fungus">
        <title>Comparative genomic study of the Penicillium genus elucidates a diverse pangenome and 15 lateral gene transfer events.</title>
        <authorList>
            <person name="Petersen C."/>
            <person name="Sorensen T."/>
            <person name="Nielsen M.R."/>
            <person name="Sondergaard T.E."/>
            <person name="Sorensen J.L."/>
            <person name="Fitzpatrick D.A."/>
            <person name="Frisvad J.C."/>
            <person name="Nielsen K.L."/>
        </authorList>
    </citation>
    <scope>NUCLEOTIDE SEQUENCE</scope>
    <source>
        <strain evidence="2">IBT 16125</strain>
    </source>
</reference>
<feature type="compositionally biased region" description="Basic residues" evidence="1">
    <location>
        <begin position="488"/>
        <end position="497"/>
    </location>
</feature>
<name>A0AAD6CDB9_9EURO</name>
<accession>A0AAD6CDB9</accession>
<feature type="compositionally biased region" description="Basic and acidic residues" evidence="1">
    <location>
        <begin position="566"/>
        <end position="581"/>
    </location>
</feature>
<proteinExistence type="predicted"/>
<keyword evidence="3" id="KW-1185">Reference proteome</keyword>
<feature type="compositionally biased region" description="Basic residues" evidence="1">
    <location>
        <begin position="1"/>
        <end position="11"/>
    </location>
</feature>
<evidence type="ECO:0000313" key="2">
    <source>
        <dbReference type="EMBL" id="KAJ5461037.1"/>
    </source>
</evidence>
<dbReference type="Proteomes" id="UP001213681">
    <property type="component" value="Unassembled WGS sequence"/>
</dbReference>
<protein>
    <submittedName>
        <fullName evidence="2">Uncharacterized protein</fullName>
    </submittedName>
</protein>
<dbReference type="AlphaFoldDB" id="A0AAD6CDB9"/>
<dbReference type="RefSeq" id="XP_056770079.1">
    <property type="nucleotide sequence ID" value="XM_056905972.1"/>
</dbReference>
<feature type="region of interest" description="Disordered" evidence="1">
    <location>
        <begin position="1"/>
        <end position="111"/>
    </location>
</feature>
<comment type="caution">
    <text evidence="2">The sequence shown here is derived from an EMBL/GenBank/DDBJ whole genome shotgun (WGS) entry which is preliminary data.</text>
</comment>
<evidence type="ECO:0000256" key="1">
    <source>
        <dbReference type="SAM" id="MobiDB-lite"/>
    </source>
</evidence>
<feature type="compositionally biased region" description="Polar residues" evidence="1">
    <location>
        <begin position="247"/>
        <end position="262"/>
    </location>
</feature>